<sequence>LELTVYTDNDVAIGLYRKFGFEQEGLLRAFGFRSGEYVDAYTMARLRL</sequence>
<protein>
    <submittedName>
        <fullName evidence="2">GNAT family N-acetyltransferase</fullName>
    </submittedName>
</protein>
<dbReference type="EMBL" id="SBHX01000070">
    <property type="protein sequence ID" value="RWX24231.1"/>
    <property type="molecule type" value="Genomic_DNA"/>
</dbReference>
<evidence type="ECO:0000313" key="2">
    <source>
        <dbReference type="EMBL" id="RWX24231.1"/>
    </source>
</evidence>
<proteinExistence type="predicted"/>
<dbReference type="Proteomes" id="UP000283817">
    <property type="component" value="Unassembled WGS sequence"/>
</dbReference>
<feature type="domain" description="N-acetyltransferase" evidence="1">
    <location>
        <begin position="1"/>
        <end position="48"/>
    </location>
</feature>
<dbReference type="AlphaFoldDB" id="A0A444HP38"/>
<dbReference type="InterPro" id="IPR016181">
    <property type="entry name" value="Acyl_CoA_acyltransferase"/>
</dbReference>
<gene>
    <name evidence="2" type="ORF">EHI47_28780</name>
</gene>
<dbReference type="SUPFAM" id="SSF55729">
    <property type="entry name" value="Acyl-CoA N-acyltransferases (Nat)"/>
    <property type="match status" value="1"/>
</dbReference>
<dbReference type="GO" id="GO:0016747">
    <property type="term" value="F:acyltransferase activity, transferring groups other than amino-acyl groups"/>
    <property type="evidence" value="ECO:0007669"/>
    <property type="project" value="InterPro"/>
</dbReference>
<reference evidence="2 3" key="1">
    <citation type="submission" date="2019-01" db="EMBL/GenBank/DDBJ databases">
        <title>RHIZO-ID as a novel technology for direct rhizobia identification.</title>
        <authorList>
            <person name="De Meyer S.E."/>
        </authorList>
    </citation>
    <scope>NUCLEOTIDE SEQUENCE [LARGE SCALE GENOMIC DNA]</scope>
    <source>
        <strain evidence="2 3">WSM448</strain>
    </source>
</reference>
<dbReference type="InterPro" id="IPR000182">
    <property type="entry name" value="GNAT_dom"/>
</dbReference>
<keyword evidence="2" id="KW-0808">Transferase</keyword>
<name>A0A444HP38_RHILE</name>
<organism evidence="2 3">
    <name type="scientific">Rhizobium leguminosarum</name>
    <dbReference type="NCBI Taxonomy" id="384"/>
    <lineage>
        <taxon>Bacteria</taxon>
        <taxon>Pseudomonadati</taxon>
        <taxon>Pseudomonadota</taxon>
        <taxon>Alphaproteobacteria</taxon>
        <taxon>Hyphomicrobiales</taxon>
        <taxon>Rhizobiaceae</taxon>
        <taxon>Rhizobium/Agrobacterium group</taxon>
        <taxon>Rhizobium</taxon>
    </lineage>
</organism>
<comment type="caution">
    <text evidence="2">The sequence shown here is derived from an EMBL/GenBank/DDBJ whole genome shotgun (WGS) entry which is preliminary data.</text>
</comment>
<evidence type="ECO:0000259" key="1">
    <source>
        <dbReference type="PROSITE" id="PS51186"/>
    </source>
</evidence>
<evidence type="ECO:0000313" key="3">
    <source>
        <dbReference type="Proteomes" id="UP000283817"/>
    </source>
</evidence>
<feature type="non-terminal residue" evidence="2">
    <location>
        <position position="1"/>
    </location>
</feature>
<dbReference type="PROSITE" id="PS51186">
    <property type="entry name" value="GNAT"/>
    <property type="match status" value="1"/>
</dbReference>
<dbReference type="Gene3D" id="3.40.630.30">
    <property type="match status" value="1"/>
</dbReference>
<accession>A0A444HP38</accession>